<comment type="catalytic activity">
    <reaction evidence="1">
        <text>ATP + protein L-histidine = ADP + protein N-phospho-L-histidine.</text>
        <dbReference type="EC" id="2.7.13.3"/>
    </reaction>
</comment>
<dbReference type="PANTHER" id="PTHR44936">
    <property type="entry name" value="SENSOR PROTEIN CREC"/>
    <property type="match status" value="1"/>
</dbReference>
<accession>A0A1H8TCB9</accession>
<gene>
    <name evidence="9" type="ORF">SAMN04487948_106152</name>
</gene>
<dbReference type="EC" id="2.7.13.3" evidence="2"/>
<dbReference type="GO" id="GO:0004673">
    <property type="term" value="F:protein histidine kinase activity"/>
    <property type="evidence" value="ECO:0007669"/>
    <property type="project" value="UniProtKB-EC"/>
</dbReference>
<feature type="transmembrane region" description="Helical" evidence="7">
    <location>
        <begin position="134"/>
        <end position="154"/>
    </location>
</feature>
<dbReference type="OrthoDB" id="342253at2157"/>
<reference evidence="10" key="1">
    <citation type="submission" date="2016-10" db="EMBL/GenBank/DDBJ databases">
        <authorList>
            <person name="Varghese N."/>
            <person name="Submissions S."/>
        </authorList>
    </citation>
    <scope>NUCLEOTIDE SEQUENCE [LARGE SCALE GENOMIC DNA]</scope>
    <source>
        <strain evidence="10">CGMCC 1.10121</strain>
    </source>
</reference>
<keyword evidence="10" id="KW-1185">Reference proteome</keyword>
<dbReference type="InterPro" id="IPR003594">
    <property type="entry name" value="HATPase_dom"/>
</dbReference>
<feature type="transmembrane region" description="Helical" evidence="7">
    <location>
        <begin position="39"/>
        <end position="58"/>
    </location>
</feature>
<dbReference type="SMART" id="SM00387">
    <property type="entry name" value="HATPase_c"/>
    <property type="match status" value="1"/>
</dbReference>
<evidence type="ECO:0000313" key="10">
    <source>
        <dbReference type="Proteomes" id="UP000199126"/>
    </source>
</evidence>
<dbReference type="EMBL" id="FODV01000006">
    <property type="protein sequence ID" value="SEO88234.1"/>
    <property type="molecule type" value="Genomic_DNA"/>
</dbReference>
<dbReference type="Pfam" id="PF02518">
    <property type="entry name" value="HATPase_c"/>
    <property type="match status" value="1"/>
</dbReference>
<keyword evidence="7" id="KW-0812">Transmembrane</keyword>
<dbReference type="InterPro" id="IPR036890">
    <property type="entry name" value="HATPase_C_sf"/>
</dbReference>
<evidence type="ECO:0000256" key="2">
    <source>
        <dbReference type="ARBA" id="ARBA00012438"/>
    </source>
</evidence>
<dbReference type="PROSITE" id="PS50109">
    <property type="entry name" value="HIS_KIN"/>
    <property type="match status" value="1"/>
</dbReference>
<keyword evidence="6" id="KW-0067">ATP-binding</keyword>
<dbReference type="Gene3D" id="3.30.565.10">
    <property type="entry name" value="Histidine kinase-like ATPase, C-terminal domain"/>
    <property type="match status" value="1"/>
</dbReference>
<dbReference type="GO" id="GO:0005524">
    <property type="term" value="F:ATP binding"/>
    <property type="evidence" value="ECO:0007669"/>
    <property type="project" value="UniProtKB-KW"/>
</dbReference>
<evidence type="ECO:0000256" key="7">
    <source>
        <dbReference type="SAM" id="Phobius"/>
    </source>
</evidence>
<dbReference type="InterPro" id="IPR050980">
    <property type="entry name" value="2C_sensor_his_kinase"/>
</dbReference>
<evidence type="ECO:0000313" key="9">
    <source>
        <dbReference type="EMBL" id="SEO88234.1"/>
    </source>
</evidence>
<keyword evidence="4" id="KW-0547">Nucleotide-binding</keyword>
<evidence type="ECO:0000256" key="4">
    <source>
        <dbReference type="ARBA" id="ARBA00022741"/>
    </source>
</evidence>
<sequence>MSTPTRTFRAVVRDALMLDTLDEPTEVADRRDRGGLRRVVASGSVSLTGLALLVPHLTHLGGGPLLGLSLAVIGSLVSFGLFLVGIALARSGFTTTNVVRISVWNLLGVVVLGSVMVANLVYQTQLGTTLRAPTFTVANLLALGAAAHVIIGFYDARRVRAEQLARERQKIAVLNRVIRHNLRNSATVLQGHGDILADGVDDEELANSARVVSRHAATIGSLADNAKEIIRIYDRGAVDYEAYNVRALVEDAAAEAARTYPDAAVTVDVADGDAEYWVDADSDLSLALEELVENAVEHNGSETPTVDLSLTADDDWVTVGVSDDGPGIPAHEKAVLTGEAELTQLRHGSGLGLWVVRAVADVSRGVLGFEESATGGSRVTLRLRRSRSPQ</sequence>
<name>A0A1H8TCB9_9EURY</name>
<evidence type="ECO:0000259" key="8">
    <source>
        <dbReference type="PROSITE" id="PS50109"/>
    </source>
</evidence>
<evidence type="ECO:0000256" key="5">
    <source>
        <dbReference type="ARBA" id="ARBA00022777"/>
    </source>
</evidence>
<keyword evidence="5 9" id="KW-0418">Kinase</keyword>
<dbReference type="Proteomes" id="UP000199126">
    <property type="component" value="Unassembled WGS sequence"/>
</dbReference>
<dbReference type="RefSeq" id="WP_170864807.1">
    <property type="nucleotide sequence ID" value="NZ_FODV01000006.1"/>
</dbReference>
<dbReference type="PANTHER" id="PTHR44936:SF10">
    <property type="entry name" value="SENSOR PROTEIN RSTB"/>
    <property type="match status" value="1"/>
</dbReference>
<evidence type="ECO:0000256" key="3">
    <source>
        <dbReference type="ARBA" id="ARBA00022679"/>
    </source>
</evidence>
<keyword evidence="3" id="KW-0808">Transferase</keyword>
<feature type="transmembrane region" description="Helical" evidence="7">
    <location>
        <begin position="101"/>
        <end position="122"/>
    </location>
</feature>
<dbReference type="SUPFAM" id="SSF55874">
    <property type="entry name" value="ATPase domain of HSP90 chaperone/DNA topoisomerase II/histidine kinase"/>
    <property type="match status" value="1"/>
</dbReference>
<dbReference type="PRINTS" id="PR00344">
    <property type="entry name" value="BCTRLSENSOR"/>
</dbReference>
<dbReference type="InterPro" id="IPR005467">
    <property type="entry name" value="His_kinase_dom"/>
</dbReference>
<protein>
    <recommendedName>
        <fullName evidence="2">histidine kinase</fullName>
        <ecNumber evidence="2">2.7.13.3</ecNumber>
    </recommendedName>
</protein>
<dbReference type="Pfam" id="PF16926">
    <property type="entry name" value="HisKA_4TM"/>
    <property type="match status" value="1"/>
</dbReference>
<dbReference type="AlphaFoldDB" id="A0A1H8TCB9"/>
<feature type="transmembrane region" description="Helical" evidence="7">
    <location>
        <begin position="64"/>
        <end position="89"/>
    </location>
</feature>
<feature type="domain" description="Histidine kinase" evidence="8">
    <location>
        <begin position="177"/>
        <end position="387"/>
    </location>
</feature>
<dbReference type="InterPro" id="IPR004358">
    <property type="entry name" value="Sig_transdc_His_kin-like_C"/>
</dbReference>
<organism evidence="9 10">
    <name type="scientific">Halogranum amylolyticum</name>
    <dbReference type="NCBI Taxonomy" id="660520"/>
    <lineage>
        <taxon>Archaea</taxon>
        <taxon>Methanobacteriati</taxon>
        <taxon>Methanobacteriota</taxon>
        <taxon>Stenosarchaea group</taxon>
        <taxon>Halobacteria</taxon>
        <taxon>Halobacteriales</taxon>
        <taxon>Haloferacaceae</taxon>
    </lineage>
</organism>
<dbReference type="InterPro" id="IPR031623">
    <property type="entry name" value="HisKA_4TM"/>
</dbReference>
<proteinExistence type="predicted"/>
<evidence type="ECO:0000256" key="1">
    <source>
        <dbReference type="ARBA" id="ARBA00000085"/>
    </source>
</evidence>
<evidence type="ECO:0000256" key="6">
    <source>
        <dbReference type="ARBA" id="ARBA00022840"/>
    </source>
</evidence>
<keyword evidence="7" id="KW-1133">Transmembrane helix</keyword>
<dbReference type="CDD" id="cd00075">
    <property type="entry name" value="HATPase"/>
    <property type="match status" value="1"/>
</dbReference>
<keyword evidence="7" id="KW-0472">Membrane</keyword>